<dbReference type="GO" id="GO:0003700">
    <property type="term" value="F:DNA-binding transcription factor activity"/>
    <property type="evidence" value="ECO:0007669"/>
    <property type="project" value="InterPro"/>
</dbReference>
<dbReference type="SUPFAM" id="SSF110849">
    <property type="entry name" value="ParB/Sulfiredoxin"/>
    <property type="match status" value="1"/>
</dbReference>
<dbReference type="CDD" id="cd00090">
    <property type="entry name" value="HTH_ARSR"/>
    <property type="match status" value="1"/>
</dbReference>
<dbReference type="InterPro" id="IPR036086">
    <property type="entry name" value="ParB/Sulfiredoxin_sf"/>
</dbReference>
<feature type="domain" description="ParB-like N-terminal" evidence="2">
    <location>
        <begin position="77"/>
        <end position="169"/>
    </location>
</feature>
<dbReference type="AlphaFoldDB" id="M0KAG2"/>
<dbReference type="InterPro" id="IPR011991">
    <property type="entry name" value="ArsR-like_HTH"/>
</dbReference>
<comment type="caution">
    <text evidence="3">The sequence shown here is derived from an EMBL/GenBank/DDBJ whole genome shotgun (WGS) entry which is preliminary data.</text>
</comment>
<dbReference type="InterPro" id="IPR003115">
    <property type="entry name" value="ParB_N"/>
</dbReference>
<dbReference type="InterPro" id="IPR036388">
    <property type="entry name" value="WH-like_DNA-bd_sf"/>
</dbReference>
<dbReference type="EMBL" id="AOLW01000047">
    <property type="protein sequence ID" value="EMA17149.1"/>
    <property type="molecule type" value="Genomic_DNA"/>
</dbReference>
<name>M0KAG2_9EURY</name>
<dbReference type="Gene3D" id="3.90.1530.10">
    <property type="entry name" value="Conserved hypothetical protein from pyrococcus furiosus pfu- 392566-001, ParB domain"/>
    <property type="match status" value="1"/>
</dbReference>
<evidence type="ECO:0000256" key="1">
    <source>
        <dbReference type="SAM" id="MobiDB-lite"/>
    </source>
</evidence>
<evidence type="ECO:0000313" key="4">
    <source>
        <dbReference type="Proteomes" id="UP000011623"/>
    </source>
</evidence>
<dbReference type="SUPFAM" id="SSF46785">
    <property type="entry name" value="Winged helix' DNA-binding domain"/>
    <property type="match status" value="1"/>
</dbReference>
<dbReference type="Proteomes" id="UP000011623">
    <property type="component" value="Unassembled WGS sequence"/>
</dbReference>
<sequence length="425" mass="46911">MSNPLFDALDGHFRGERVRVVGNDGTTYEGWAERLHHHDRHVLLRDAVNVDRDDDIGTAYVAHCDSIEILEAKSHIETVSPDAIEPAPYAVREFDREGNCGYIDRVRNDGWTGSFPVVRPVDGTEDFEVVEGHKRLWVAEQAGLTTHPVEIIDVDDWELARRFVVDHLPDEEQVHDDGTATGCYDDAQIEIVIDRLTDEWGERAFSLPRVQFNADRLGFDVDGDATEQEAGSTDTADDTDDEAADADVEVAVDDDELSELPPTGEEVLAALAEHGELPSAELKHITQRSLQAISTNLNALEEMGRVESRADPDDGRRQLYSLVDESKRDDHRVGDPIDKDSAGAQEAEADGGVTTESDGDLPPGVTAQDIRDAVERVEGRQREGLSYLGDVADELNVREARARLFCHTVGVYDQVTDASGYRGEA</sequence>
<organism evidence="3 4">
    <name type="scientific">Haloarcula amylolytica JCM 13557</name>
    <dbReference type="NCBI Taxonomy" id="1227452"/>
    <lineage>
        <taxon>Archaea</taxon>
        <taxon>Methanobacteriati</taxon>
        <taxon>Methanobacteriota</taxon>
        <taxon>Stenosarchaea group</taxon>
        <taxon>Halobacteria</taxon>
        <taxon>Halobacteriales</taxon>
        <taxon>Haloarculaceae</taxon>
        <taxon>Haloarcula</taxon>
    </lineage>
</organism>
<evidence type="ECO:0000259" key="2">
    <source>
        <dbReference type="SMART" id="SM00470"/>
    </source>
</evidence>
<protein>
    <submittedName>
        <fullName evidence="3">ParB-like nuclease</fullName>
    </submittedName>
</protein>
<proteinExistence type="predicted"/>
<dbReference type="Gene3D" id="1.10.10.10">
    <property type="entry name" value="Winged helix-like DNA-binding domain superfamily/Winged helix DNA-binding domain"/>
    <property type="match status" value="1"/>
</dbReference>
<dbReference type="PATRIC" id="fig|1227452.3.peg.3543"/>
<dbReference type="InterPro" id="IPR000835">
    <property type="entry name" value="HTH_MarR-typ"/>
</dbReference>
<reference evidence="3 4" key="1">
    <citation type="journal article" date="2014" name="PLoS Genet.">
        <title>Phylogenetically driven sequencing of extremely halophilic archaea reveals strategies for static and dynamic osmo-response.</title>
        <authorList>
            <person name="Becker E.A."/>
            <person name="Seitzer P.M."/>
            <person name="Tritt A."/>
            <person name="Larsen D."/>
            <person name="Krusor M."/>
            <person name="Yao A.I."/>
            <person name="Wu D."/>
            <person name="Madern D."/>
            <person name="Eisen J.A."/>
            <person name="Darling A.E."/>
            <person name="Facciotti M.T."/>
        </authorList>
    </citation>
    <scope>NUCLEOTIDE SEQUENCE [LARGE SCALE GENOMIC DNA]</scope>
    <source>
        <strain evidence="3 4">JCM 13557</strain>
    </source>
</reference>
<accession>M0KAG2</accession>
<gene>
    <name evidence="3" type="ORF">C442_17805</name>
</gene>
<feature type="compositionally biased region" description="Basic and acidic residues" evidence="1">
    <location>
        <begin position="324"/>
        <end position="341"/>
    </location>
</feature>
<dbReference type="SMART" id="SM00470">
    <property type="entry name" value="ParB"/>
    <property type="match status" value="1"/>
</dbReference>
<dbReference type="Pfam" id="PF12802">
    <property type="entry name" value="MarR_2"/>
    <property type="match status" value="1"/>
</dbReference>
<feature type="region of interest" description="Disordered" evidence="1">
    <location>
        <begin position="322"/>
        <end position="366"/>
    </location>
</feature>
<keyword evidence="4" id="KW-1185">Reference proteome</keyword>
<dbReference type="RefSeq" id="WP_008312774.1">
    <property type="nucleotide sequence ID" value="NZ_AOLW01000047.1"/>
</dbReference>
<dbReference type="InterPro" id="IPR036390">
    <property type="entry name" value="WH_DNA-bd_sf"/>
</dbReference>
<evidence type="ECO:0000313" key="3">
    <source>
        <dbReference type="EMBL" id="EMA17149.1"/>
    </source>
</evidence>